<dbReference type="EMBL" id="MK500334">
    <property type="protein sequence ID" value="QBK86251.1"/>
    <property type="molecule type" value="Genomic_DNA"/>
</dbReference>
<evidence type="ECO:0000313" key="1">
    <source>
        <dbReference type="EMBL" id="QBK86251.1"/>
    </source>
</evidence>
<organism evidence="1">
    <name type="scientific">Marseillevirus LCMAC102</name>
    <dbReference type="NCBI Taxonomy" id="2506603"/>
    <lineage>
        <taxon>Viruses</taxon>
        <taxon>Varidnaviria</taxon>
        <taxon>Bamfordvirae</taxon>
        <taxon>Nucleocytoviricota</taxon>
        <taxon>Megaviricetes</taxon>
        <taxon>Pimascovirales</taxon>
        <taxon>Pimascovirales incertae sedis</taxon>
        <taxon>Marseilleviridae</taxon>
    </lineage>
</organism>
<reference evidence="1" key="1">
    <citation type="journal article" date="2019" name="MBio">
        <title>Virus Genomes from Deep Sea Sediments Expand the Ocean Megavirome and Support Independent Origins of Viral Gigantism.</title>
        <authorList>
            <person name="Backstrom D."/>
            <person name="Yutin N."/>
            <person name="Jorgensen S.L."/>
            <person name="Dharamshi J."/>
            <person name="Homa F."/>
            <person name="Zaremba-Niedwiedzka K."/>
            <person name="Spang A."/>
            <person name="Wolf Y.I."/>
            <person name="Koonin E.V."/>
            <person name="Ettema T.J."/>
        </authorList>
    </citation>
    <scope>NUCLEOTIDE SEQUENCE</scope>
</reference>
<name>A0A481YTM2_9VIRU</name>
<sequence>MGSNGSQIKAEGTTEKEAIENFKELIYQQYPKKNILSMDDKTLLPAIKDTIEIVYDGNKYIVSCLEKY</sequence>
<proteinExistence type="predicted"/>
<protein>
    <submittedName>
        <fullName evidence="1">Uncharacterized protein</fullName>
    </submittedName>
</protein>
<gene>
    <name evidence="1" type="ORF">LCMAC102_00460</name>
</gene>
<accession>A0A481YTM2</accession>